<dbReference type="InterPro" id="IPR008254">
    <property type="entry name" value="Flavodoxin/NO_synth"/>
</dbReference>
<dbReference type="EC" id="1.16.1.8" evidence="11"/>
<dbReference type="PANTHER" id="PTHR19384:SF84">
    <property type="entry name" value="METHIONINE SYNTHASE REDUCTASE"/>
    <property type="match status" value="1"/>
</dbReference>
<organism evidence="16 17">
    <name type="scientific">Gasterosteus aculeatus aculeatus</name>
    <name type="common">three-spined stickleback</name>
    <dbReference type="NCBI Taxonomy" id="481459"/>
    <lineage>
        <taxon>Eukaryota</taxon>
        <taxon>Metazoa</taxon>
        <taxon>Chordata</taxon>
        <taxon>Craniata</taxon>
        <taxon>Vertebrata</taxon>
        <taxon>Euteleostomi</taxon>
        <taxon>Actinopterygii</taxon>
        <taxon>Neopterygii</taxon>
        <taxon>Teleostei</taxon>
        <taxon>Neoteleostei</taxon>
        <taxon>Acanthomorphata</taxon>
        <taxon>Eupercaria</taxon>
        <taxon>Perciformes</taxon>
        <taxon>Cottioidei</taxon>
        <taxon>Gasterosteales</taxon>
        <taxon>Gasterosteidae</taxon>
        <taxon>Gasterosteus</taxon>
    </lineage>
</organism>
<keyword evidence="17" id="KW-1185">Reference proteome</keyword>
<proteinExistence type="predicted"/>
<dbReference type="Pfam" id="PF00258">
    <property type="entry name" value="Flavodoxin_1"/>
    <property type="match status" value="1"/>
</dbReference>
<dbReference type="Gene3D" id="3.40.50.80">
    <property type="entry name" value="Nucleotide-binding domain of ferredoxin-NADP reductase (FNR) module"/>
    <property type="match status" value="2"/>
</dbReference>
<evidence type="ECO:0000256" key="10">
    <source>
        <dbReference type="ARBA" id="ARBA00023167"/>
    </source>
</evidence>
<sequence>MPCEVKPRFVLLYGSQKGQAESLAEGIAEVAEEHGLAAELSCLNHNEKYNLETENAPVVFIVSTTGDGEPPDNALQFVKRIKEKTLSPDHYKHLCYALLALGDTNYANFCNCGKTIERRLQELGAKQFYATGYADDGTGLEVVVEPWIEGLWKAIKGALSKMASNKAAFVKGLAADSPRGAPDSTMPDVQLNLLRITDQQSRESIKAPVSKSAAAASPPAPGTHAAVSDLRPAVPTGSSVLASRSPGASAVSASAPETPGTDDGRPRVSPPASLTRSLPPLSESSLNLPALPPPYLDVSLQEADPAGEAVGPSNVEALSAAPVCRAVQLTTGDSVKTALLVELDVSAHPMVTYHPGDSFDVFCPNRAAEVEEALHRLGLSDQRNHRVHVSLLKDTKKKGAQVPSYMSQNISLLYLLTWCLEIRSVPKKALLRALVEHTGHSGQRRRLQELCSRQGSADYNLYVRDCGLSVPELLAAFPTCSPPLSLLLEHLPKLQPRPYSAASSCLRHPGKLRFVFSVVEFPACSWRPAGRRGLCTGWLFDLINPVLLSPGEDESSVSPAPPKIHVSLRPNRSFRPPSEPSAPFIMVGPGTGVAPFIGFLQQREQQRKDDAEAVFGETWLFFGCRHRDGDFLFSSSGPAKPHCGRRRRSWQANHRQGARLHPSTREELEGFVSSGTLSQLKVCFSRDDHEEEEAGASSARPRYVQHNLLLASRPVTDILLRRGGYLYVCGDAKNMAKDVNNALMEMIQTELQVDQLEAMKTLAALREEKRYLQDIWG</sequence>
<keyword evidence="7" id="KW-0274">FAD</keyword>
<feature type="compositionally biased region" description="Low complexity" evidence="13">
    <location>
        <begin position="206"/>
        <end position="226"/>
    </location>
</feature>
<evidence type="ECO:0000256" key="12">
    <source>
        <dbReference type="ARBA" id="ARBA00040659"/>
    </source>
</evidence>
<evidence type="ECO:0000256" key="1">
    <source>
        <dbReference type="ARBA" id="ARBA00001917"/>
    </source>
</evidence>
<evidence type="ECO:0000256" key="9">
    <source>
        <dbReference type="ARBA" id="ARBA00023002"/>
    </source>
</evidence>
<feature type="compositionally biased region" description="Low complexity" evidence="13">
    <location>
        <begin position="273"/>
        <end position="288"/>
    </location>
</feature>
<dbReference type="InterPro" id="IPR001094">
    <property type="entry name" value="Flavdoxin-like"/>
</dbReference>
<dbReference type="SUPFAM" id="SSF63380">
    <property type="entry name" value="Riboflavin synthase domain-like"/>
    <property type="match status" value="1"/>
</dbReference>
<dbReference type="GO" id="GO:0010181">
    <property type="term" value="F:FMN binding"/>
    <property type="evidence" value="ECO:0007669"/>
    <property type="project" value="InterPro"/>
</dbReference>
<dbReference type="Pfam" id="PF00667">
    <property type="entry name" value="FAD_binding_1"/>
    <property type="match status" value="1"/>
</dbReference>
<dbReference type="PRINTS" id="PR00371">
    <property type="entry name" value="FPNCR"/>
</dbReference>
<evidence type="ECO:0000256" key="13">
    <source>
        <dbReference type="SAM" id="MobiDB-lite"/>
    </source>
</evidence>
<keyword evidence="5" id="KW-0288">FMN</keyword>
<dbReference type="GO" id="GO:0009086">
    <property type="term" value="P:methionine biosynthetic process"/>
    <property type="evidence" value="ECO:0007669"/>
    <property type="project" value="UniProtKB-KW"/>
</dbReference>
<dbReference type="GeneTree" id="ENSGT00940000155822"/>
<keyword evidence="4" id="KW-0285">Flavoprotein</keyword>
<dbReference type="Ensembl" id="ENSGACT00000003500.3">
    <property type="protein sequence ID" value="ENSGACP00000003488.3"/>
    <property type="gene ID" value="ENSGACG00000002662.3"/>
</dbReference>
<keyword evidence="10" id="KW-0486">Methionine biosynthesis</keyword>
<dbReference type="Bgee" id="ENSGACG00000002662">
    <property type="expression patterns" value="Expressed in liver and 12 other cell types or tissues"/>
</dbReference>
<evidence type="ECO:0000259" key="15">
    <source>
        <dbReference type="PROSITE" id="PS51384"/>
    </source>
</evidence>
<accession>G3NDT8</accession>
<dbReference type="InterPro" id="IPR017927">
    <property type="entry name" value="FAD-bd_FR_type"/>
</dbReference>
<dbReference type="InterPro" id="IPR023173">
    <property type="entry name" value="NADPH_Cyt_P450_Rdtase_alpha"/>
</dbReference>
<dbReference type="AlphaFoldDB" id="G3NDT8"/>
<dbReference type="InterPro" id="IPR001433">
    <property type="entry name" value="OxRdtase_FAD/NAD-bd"/>
</dbReference>
<reference evidence="16" key="2">
    <citation type="submission" date="2025-08" db="UniProtKB">
        <authorList>
            <consortium name="Ensembl"/>
        </authorList>
    </citation>
    <scope>IDENTIFICATION</scope>
</reference>
<evidence type="ECO:0000256" key="4">
    <source>
        <dbReference type="ARBA" id="ARBA00022630"/>
    </source>
</evidence>
<reference evidence="16" key="3">
    <citation type="submission" date="2025-09" db="UniProtKB">
        <authorList>
            <consortium name="Ensembl"/>
        </authorList>
    </citation>
    <scope>IDENTIFICATION</scope>
</reference>
<dbReference type="Pfam" id="PF00175">
    <property type="entry name" value="NAD_binding_1"/>
    <property type="match status" value="1"/>
</dbReference>
<dbReference type="InterPro" id="IPR017938">
    <property type="entry name" value="Riboflavin_synthase-like_b-brl"/>
</dbReference>
<keyword evidence="3" id="KW-0028">Amino-acid biosynthesis</keyword>
<dbReference type="SUPFAM" id="SSF52218">
    <property type="entry name" value="Flavoproteins"/>
    <property type="match status" value="1"/>
</dbReference>
<comment type="cofactor">
    <cofactor evidence="2">
        <name>FAD</name>
        <dbReference type="ChEBI" id="CHEBI:57692"/>
    </cofactor>
</comment>
<dbReference type="GO" id="GO:0050667">
    <property type="term" value="P:homocysteine metabolic process"/>
    <property type="evidence" value="ECO:0007669"/>
    <property type="project" value="TreeGrafter"/>
</dbReference>
<dbReference type="Gene3D" id="2.40.30.10">
    <property type="entry name" value="Translation factors"/>
    <property type="match status" value="1"/>
</dbReference>
<dbReference type="PANTHER" id="PTHR19384">
    <property type="entry name" value="NITRIC OXIDE SYNTHASE-RELATED"/>
    <property type="match status" value="1"/>
</dbReference>
<evidence type="ECO:0000256" key="8">
    <source>
        <dbReference type="ARBA" id="ARBA00022857"/>
    </source>
</evidence>
<dbReference type="InterPro" id="IPR003097">
    <property type="entry name" value="CysJ-like_FAD-binding"/>
</dbReference>
<evidence type="ECO:0000313" key="16">
    <source>
        <dbReference type="Ensembl" id="ENSGACP00000003488.3"/>
    </source>
</evidence>
<feature type="region of interest" description="Disordered" evidence="13">
    <location>
        <begin position="200"/>
        <end position="288"/>
    </location>
</feature>
<evidence type="ECO:0000256" key="2">
    <source>
        <dbReference type="ARBA" id="ARBA00001974"/>
    </source>
</evidence>
<reference evidence="16 17" key="1">
    <citation type="journal article" date="2021" name="G3 (Bethesda)">
        <title>Improved contiguity of the threespine stickleback genome using long-read sequencing.</title>
        <authorList>
            <person name="Nath S."/>
            <person name="Shaw D.E."/>
            <person name="White M.A."/>
        </authorList>
    </citation>
    <scope>NUCLEOTIDE SEQUENCE [LARGE SCALE GENOMIC DNA]</scope>
    <source>
        <strain evidence="16 17">Lake Benthic</strain>
    </source>
</reference>
<keyword evidence="6" id="KW-0949">S-adenosyl-L-methionine</keyword>
<dbReference type="Proteomes" id="UP000007635">
    <property type="component" value="Chromosome XXI"/>
</dbReference>
<keyword evidence="9" id="KW-0560">Oxidoreductase</keyword>
<dbReference type="Gene3D" id="3.40.50.360">
    <property type="match status" value="1"/>
</dbReference>
<dbReference type="PRINTS" id="PR00369">
    <property type="entry name" value="FLAVODOXIN"/>
</dbReference>
<dbReference type="GO" id="GO:0050660">
    <property type="term" value="F:flavin adenine dinucleotide binding"/>
    <property type="evidence" value="ECO:0007669"/>
    <property type="project" value="TreeGrafter"/>
</dbReference>
<dbReference type="GO" id="GO:0005829">
    <property type="term" value="C:cytosol"/>
    <property type="evidence" value="ECO:0007669"/>
    <property type="project" value="TreeGrafter"/>
</dbReference>
<dbReference type="PROSITE" id="PS51384">
    <property type="entry name" value="FAD_FR"/>
    <property type="match status" value="1"/>
</dbReference>
<dbReference type="InterPro" id="IPR029039">
    <property type="entry name" value="Flavoprotein-like_sf"/>
</dbReference>
<dbReference type="GO" id="GO:0030586">
    <property type="term" value="F:[methionine synthase] reductase (NADPH) activity"/>
    <property type="evidence" value="ECO:0007669"/>
    <property type="project" value="UniProtKB-EC"/>
</dbReference>
<feature type="domain" description="Flavodoxin-like" evidence="14">
    <location>
        <begin position="9"/>
        <end position="152"/>
    </location>
</feature>
<protein>
    <recommendedName>
        <fullName evidence="12">Methionine synthase reductase</fullName>
        <ecNumber evidence="11">1.16.1.8</ecNumber>
    </recommendedName>
</protein>
<dbReference type="CDD" id="cd06203">
    <property type="entry name" value="methionine_synthase_red"/>
    <property type="match status" value="1"/>
</dbReference>
<dbReference type="InterPro" id="IPR001709">
    <property type="entry name" value="Flavoprot_Pyr_Nucl_cyt_Rdtase"/>
</dbReference>
<dbReference type="SUPFAM" id="SSF52343">
    <property type="entry name" value="Ferredoxin reductase-like, C-terminal NADP-linked domain"/>
    <property type="match status" value="1"/>
</dbReference>
<evidence type="ECO:0000256" key="3">
    <source>
        <dbReference type="ARBA" id="ARBA00022605"/>
    </source>
</evidence>
<name>G3NDT8_GASAC</name>
<dbReference type="FunFam" id="1.20.990.10:FF:000007">
    <property type="entry name" value="Methionine synthase reductase"/>
    <property type="match status" value="1"/>
</dbReference>
<comment type="cofactor">
    <cofactor evidence="1">
        <name>FMN</name>
        <dbReference type="ChEBI" id="CHEBI:58210"/>
    </cofactor>
</comment>
<evidence type="ECO:0000313" key="17">
    <source>
        <dbReference type="Proteomes" id="UP000007635"/>
    </source>
</evidence>
<dbReference type="InterPro" id="IPR039261">
    <property type="entry name" value="FNR_nucleotide-bd"/>
</dbReference>
<evidence type="ECO:0000256" key="7">
    <source>
        <dbReference type="ARBA" id="ARBA00022827"/>
    </source>
</evidence>
<dbReference type="PROSITE" id="PS50902">
    <property type="entry name" value="FLAVODOXIN_LIKE"/>
    <property type="match status" value="1"/>
</dbReference>
<dbReference type="FunFam" id="3.40.50.360:FF:000059">
    <property type="entry name" value="5-methyltetrahydrofolate-homocysteine methyltransferase reductase"/>
    <property type="match status" value="1"/>
</dbReference>
<dbReference type="Gene3D" id="1.20.990.10">
    <property type="entry name" value="NADPH-cytochrome p450 Reductase, Chain A, domain 3"/>
    <property type="match status" value="1"/>
</dbReference>
<keyword evidence="8" id="KW-0521">NADP</keyword>
<feature type="domain" description="FAD-binding FR-type" evidence="15">
    <location>
        <begin position="316"/>
        <end position="577"/>
    </location>
</feature>
<evidence type="ECO:0000256" key="6">
    <source>
        <dbReference type="ARBA" id="ARBA00022691"/>
    </source>
</evidence>
<evidence type="ECO:0000259" key="14">
    <source>
        <dbReference type="PROSITE" id="PS50902"/>
    </source>
</evidence>
<evidence type="ECO:0000256" key="11">
    <source>
        <dbReference type="ARBA" id="ARBA00039088"/>
    </source>
</evidence>
<evidence type="ECO:0000256" key="5">
    <source>
        <dbReference type="ARBA" id="ARBA00022643"/>
    </source>
</evidence>
<feature type="compositionally biased region" description="Low complexity" evidence="13">
    <location>
        <begin position="242"/>
        <end position="255"/>
    </location>
</feature>